<feature type="transmembrane region" description="Helical" evidence="1">
    <location>
        <begin position="46"/>
        <end position="68"/>
    </location>
</feature>
<evidence type="ECO:0000256" key="1">
    <source>
        <dbReference type="SAM" id="Phobius"/>
    </source>
</evidence>
<gene>
    <name evidence="2" type="ORF">U0R10_06965</name>
</gene>
<dbReference type="Proteomes" id="UP001598138">
    <property type="component" value="Unassembled WGS sequence"/>
</dbReference>
<dbReference type="EMBL" id="JBBKXZ010000002">
    <property type="protein sequence ID" value="MFD3394356.1"/>
    <property type="molecule type" value="Genomic_DNA"/>
</dbReference>
<keyword evidence="1" id="KW-0472">Membrane</keyword>
<keyword evidence="1" id="KW-1133">Transmembrane helix</keyword>
<keyword evidence="3" id="KW-1185">Reference proteome</keyword>
<evidence type="ECO:0000313" key="2">
    <source>
        <dbReference type="EMBL" id="MFD3394356.1"/>
    </source>
</evidence>
<protein>
    <recommendedName>
        <fullName evidence="4">DoxX family membrane protein</fullName>
    </recommendedName>
</protein>
<reference evidence="2 3" key="1">
    <citation type="submission" date="2024-03" db="EMBL/GenBank/DDBJ databases">
        <title>Aquirufa genome sequencing.</title>
        <authorList>
            <person name="Pitt A."/>
            <person name="Hahn M.W."/>
        </authorList>
    </citation>
    <scope>NUCLEOTIDE SEQUENCE [LARGE SCALE GENOMIC DNA]</scope>
    <source>
        <strain evidence="2 3">OSTEICH-129V</strain>
    </source>
</reference>
<comment type="caution">
    <text evidence="2">The sequence shown here is derived from an EMBL/GenBank/DDBJ whole genome shotgun (WGS) entry which is preliminary data.</text>
</comment>
<feature type="transmembrane region" description="Helical" evidence="1">
    <location>
        <begin position="80"/>
        <end position="107"/>
    </location>
</feature>
<sequence length="120" mass="12847">MKVLTHVPGAVLAFLFLFGGINYFFPMSPMPAMTGNPAKFMELFGGTGYMTAIKVLEILGGVLIILPAHRAKALLILGPIAVNILFFEIFIQGAPGIGILLVALVGVQAYIDKAKFRVLV</sequence>
<keyword evidence="1" id="KW-0812">Transmembrane</keyword>
<evidence type="ECO:0000313" key="3">
    <source>
        <dbReference type="Proteomes" id="UP001598138"/>
    </source>
</evidence>
<evidence type="ECO:0008006" key="4">
    <source>
        <dbReference type="Google" id="ProtNLM"/>
    </source>
</evidence>
<organism evidence="2 3">
    <name type="scientific">Aquirufa avitistagni</name>
    <dbReference type="NCBI Taxonomy" id="3104728"/>
    <lineage>
        <taxon>Bacteria</taxon>
        <taxon>Pseudomonadati</taxon>
        <taxon>Bacteroidota</taxon>
        <taxon>Cytophagia</taxon>
        <taxon>Cytophagales</taxon>
        <taxon>Flectobacillaceae</taxon>
        <taxon>Aquirufa</taxon>
    </lineage>
</organism>
<feature type="transmembrane region" description="Helical" evidence="1">
    <location>
        <begin position="6"/>
        <end position="25"/>
    </location>
</feature>
<accession>A0ABW6DBS0</accession>
<dbReference type="RefSeq" id="WP_377983238.1">
    <property type="nucleotide sequence ID" value="NZ_JBBKXZ010000002.1"/>
</dbReference>
<proteinExistence type="predicted"/>
<name>A0ABW6DBS0_9BACT</name>